<dbReference type="PANTHER" id="PTHR22796">
    <property type="entry name" value="URG4-RELATED"/>
    <property type="match status" value="1"/>
</dbReference>
<reference evidence="2" key="1">
    <citation type="submission" date="2025-08" db="UniProtKB">
        <authorList>
            <consortium name="RefSeq"/>
        </authorList>
    </citation>
    <scope>IDENTIFICATION</scope>
</reference>
<dbReference type="Proteomes" id="UP000694871">
    <property type="component" value="Unplaced"/>
</dbReference>
<name>A0ABM1KA68_GEKJA</name>
<evidence type="ECO:0000313" key="1">
    <source>
        <dbReference type="Proteomes" id="UP000694871"/>
    </source>
</evidence>
<proteinExistence type="predicted"/>
<dbReference type="PANTHER" id="PTHR22796:SF6">
    <property type="entry name" value="INTERFERON-INDUCED VERY LARGE GTPASE 1-RELATED"/>
    <property type="match status" value="1"/>
</dbReference>
<accession>A0ABM1KA68</accession>
<sequence>MRIGDYIKKREEEIMNYSSSYFHEIVKIIDEEILAFEETVTLKLTSSYRVDVSLYLCQMAAQKFAELYEIFQKESDPIIYLNSKKEDFFKSFAISYQGAKSATTFADFLCTSLNSAICDAIYEKTAIDIVNVMKTEDPAFNGTREKLEINLLIHLAKKENFHKYMDYIYNPSYSMAEFIQQRINNYCLNKRNPQLNKFLHSHLNTFKDLILCAINDSTRVVEDKGSNVSLWLDEFCSRIGDNLYLPRHTLSSIEHQEVIGIKLIKEAVSDSLGHVLDDLERTFSETDLDPFFAKPHEILFEQVSGCMKQCPFCKAVCTNTIPDHDGEHGTYFHRPLAITGVKWEGTNNFVIDICSSIAASDSTFISDGKKIPCKQYRKAGADYAKWNIQPSTFPQFYWKWFVCHFRNELETAYQGVFEAKGKIPHDWENVSRDEILFLMEIDHMYKLRDEILMEIEPIYKLGGFRQKLLTLFSPQSSA</sequence>
<keyword evidence="1" id="KW-1185">Reference proteome</keyword>
<protein>
    <submittedName>
        <fullName evidence="2">Interferon-induced very large GTPase 1-like</fullName>
    </submittedName>
</protein>
<dbReference type="GeneID" id="107113754"/>
<dbReference type="RefSeq" id="XP_015270605.1">
    <property type="nucleotide sequence ID" value="XM_015415119.1"/>
</dbReference>
<evidence type="ECO:0000313" key="2">
    <source>
        <dbReference type="RefSeq" id="XP_015270605.1"/>
    </source>
</evidence>
<gene>
    <name evidence="2" type="primary">LOC107113754</name>
</gene>
<organism evidence="1 2">
    <name type="scientific">Gekko japonicus</name>
    <name type="common">Schlegel's Japanese gecko</name>
    <dbReference type="NCBI Taxonomy" id="146911"/>
    <lineage>
        <taxon>Eukaryota</taxon>
        <taxon>Metazoa</taxon>
        <taxon>Chordata</taxon>
        <taxon>Craniata</taxon>
        <taxon>Vertebrata</taxon>
        <taxon>Euteleostomi</taxon>
        <taxon>Lepidosauria</taxon>
        <taxon>Squamata</taxon>
        <taxon>Bifurcata</taxon>
        <taxon>Gekkota</taxon>
        <taxon>Gekkonidae</taxon>
        <taxon>Gekkoninae</taxon>
        <taxon>Gekko</taxon>
    </lineage>
</organism>